<organism evidence="4 5">
    <name type="scientific">Luteibacter rhizovicinus DSM 16549</name>
    <dbReference type="NCBI Taxonomy" id="1440763"/>
    <lineage>
        <taxon>Bacteria</taxon>
        <taxon>Pseudomonadati</taxon>
        <taxon>Pseudomonadota</taxon>
        <taxon>Gammaproteobacteria</taxon>
        <taxon>Lysobacterales</taxon>
        <taxon>Rhodanobacteraceae</taxon>
        <taxon>Luteibacter</taxon>
    </lineage>
</organism>
<feature type="domain" description="BD-FAE-like" evidence="3">
    <location>
        <begin position="50"/>
        <end position="235"/>
    </location>
</feature>
<dbReference type="InterPro" id="IPR049492">
    <property type="entry name" value="BD-FAE-like_dom"/>
</dbReference>
<dbReference type="GO" id="GO:0016787">
    <property type="term" value="F:hydrolase activity"/>
    <property type="evidence" value="ECO:0007669"/>
    <property type="project" value="UniProtKB-KW"/>
</dbReference>
<dbReference type="InterPro" id="IPR029058">
    <property type="entry name" value="AB_hydrolase_fold"/>
</dbReference>
<gene>
    <name evidence="4" type="ORF">BJI69_03140</name>
</gene>
<evidence type="ECO:0000259" key="3">
    <source>
        <dbReference type="Pfam" id="PF20434"/>
    </source>
</evidence>
<name>A0A1L3EPL0_9GAMM</name>
<dbReference type="Pfam" id="PF20434">
    <property type="entry name" value="BD-FAE"/>
    <property type="match status" value="1"/>
</dbReference>
<dbReference type="InterPro" id="IPR050300">
    <property type="entry name" value="GDXG_lipolytic_enzyme"/>
</dbReference>
<dbReference type="KEGG" id="lrz:BJI69_03140"/>
<dbReference type="Proteomes" id="UP000182987">
    <property type="component" value="Chromosome"/>
</dbReference>
<evidence type="ECO:0000313" key="5">
    <source>
        <dbReference type="Proteomes" id="UP000182987"/>
    </source>
</evidence>
<dbReference type="AlphaFoldDB" id="A0A1L3EPL0"/>
<protein>
    <submittedName>
        <fullName evidence="4">Alpha/beta hydrolase</fullName>
    </submittedName>
</protein>
<dbReference type="PANTHER" id="PTHR48081:SF9">
    <property type="entry name" value="CARBOXYLESTERASE"/>
    <property type="match status" value="1"/>
</dbReference>
<dbReference type="PANTHER" id="PTHR48081">
    <property type="entry name" value="AB HYDROLASE SUPERFAMILY PROTEIN C4A8.06C"/>
    <property type="match status" value="1"/>
</dbReference>
<feature type="signal peptide" evidence="2">
    <location>
        <begin position="1"/>
        <end position="20"/>
    </location>
</feature>
<dbReference type="Gene3D" id="3.40.50.1820">
    <property type="entry name" value="alpha/beta hydrolase"/>
    <property type="match status" value="1"/>
</dbReference>
<dbReference type="STRING" id="1440763.BJI69_03140"/>
<dbReference type="PROSITE" id="PS51257">
    <property type="entry name" value="PROKAR_LIPOPROTEIN"/>
    <property type="match status" value="1"/>
</dbReference>
<reference evidence="5" key="1">
    <citation type="submission" date="2016-09" db="EMBL/GenBank/DDBJ databases">
        <authorList>
            <person name="Lysoe E."/>
        </authorList>
    </citation>
    <scope>NUCLEOTIDE SEQUENCE [LARGE SCALE GENOMIC DNA]</scope>
    <source>
        <strain evidence="5">LJ96T</strain>
    </source>
</reference>
<dbReference type="SUPFAM" id="SSF53474">
    <property type="entry name" value="alpha/beta-Hydrolases"/>
    <property type="match status" value="1"/>
</dbReference>
<dbReference type="OrthoDB" id="9771666at2"/>
<accession>A0A1L3EPL0</accession>
<proteinExistence type="predicted"/>
<evidence type="ECO:0000313" key="4">
    <source>
        <dbReference type="EMBL" id="APG02999.1"/>
    </source>
</evidence>
<keyword evidence="1 4" id="KW-0378">Hydrolase</keyword>
<keyword evidence="2" id="KW-0732">Signal</keyword>
<dbReference type="PROSITE" id="PS00122">
    <property type="entry name" value="CARBOXYLESTERASE_B_1"/>
    <property type="match status" value="1"/>
</dbReference>
<evidence type="ECO:0000256" key="1">
    <source>
        <dbReference type="ARBA" id="ARBA00022801"/>
    </source>
</evidence>
<dbReference type="RefSeq" id="WP_071924866.1">
    <property type="nucleotide sequence ID" value="NZ_CP017480.1"/>
</dbReference>
<keyword evidence="5" id="KW-1185">Reference proteome</keyword>
<evidence type="ECO:0000256" key="2">
    <source>
        <dbReference type="SAM" id="SignalP"/>
    </source>
</evidence>
<feature type="chain" id="PRO_5013199383" evidence="2">
    <location>
        <begin position="21"/>
        <end position="321"/>
    </location>
</feature>
<dbReference type="InterPro" id="IPR019826">
    <property type="entry name" value="Carboxylesterase_B_AS"/>
</dbReference>
<dbReference type="EMBL" id="CP017480">
    <property type="protein sequence ID" value="APG02999.1"/>
    <property type="molecule type" value="Genomic_DNA"/>
</dbReference>
<sequence>MTRLFLAALGSLLLSGCQSALFTVVNARQPAAGVFAHQDIVFDASHSLSLDVYSPPQAHKAPVVVFLYGGSWKSGKRQWYRWVGEALAARGIVTVVSDYRQWPKVRLDGFMQDSANAVRWAHDHAGEFGGDAAHLFVMGHSAGGHIAALLATDGRWLGAVGMKPHDLSGFIGLAGPYDFLPLTNDDFIDMFGHTAKQQAQSQPVNFVDGDEPPALLLQGESDGTVKPSNALSLQRRYKAQGEYVEVKLYPDTGHMGVLFGLGTGKHKASVLDDVVTFIQQQSTPPQATPLVVGADSSAIPRQRAKLRLAPIADESAPTNSN</sequence>